<accession>A0A645B1B5</accession>
<dbReference type="AlphaFoldDB" id="A0A645B1B5"/>
<organism evidence="1">
    <name type="scientific">bioreactor metagenome</name>
    <dbReference type="NCBI Taxonomy" id="1076179"/>
    <lineage>
        <taxon>unclassified sequences</taxon>
        <taxon>metagenomes</taxon>
        <taxon>ecological metagenomes</taxon>
    </lineage>
</organism>
<dbReference type="Pfam" id="PF14053">
    <property type="entry name" value="DUF4248"/>
    <property type="match status" value="1"/>
</dbReference>
<name>A0A645B1B5_9ZZZZ</name>
<protein>
    <recommendedName>
        <fullName evidence="2">DUF4248 domain-containing protein</fullName>
    </recommendedName>
</protein>
<evidence type="ECO:0008006" key="2">
    <source>
        <dbReference type="Google" id="ProtNLM"/>
    </source>
</evidence>
<comment type="caution">
    <text evidence="1">The sequence shown here is derived from an EMBL/GenBank/DDBJ whole genome shotgun (WGS) entry which is preliminary data.</text>
</comment>
<reference evidence="1" key="1">
    <citation type="submission" date="2019-08" db="EMBL/GenBank/DDBJ databases">
        <authorList>
            <person name="Kucharzyk K."/>
            <person name="Murdoch R.W."/>
            <person name="Higgins S."/>
            <person name="Loffler F."/>
        </authorList>
    </citation>
    <scope>NUCLEOTIDE SEQUENCE</scope>
</reference>
<gene>
    <name evidence="1" type="ORF">SDC9_105671</name>
</gene>
<dbReference type="InterPro" id="IPR025342">
    <property type="entry name" value="DUF4248"/>
</dbReference>
<dbReference type="EMBL" id="VSSQ01016980">
    <property type="protein sequence ID" value="MPM58838.1"/>
    <property type="molecule type" value="Genomic_DNA"/>
</dbReference>
<proteinExistence type="predicted"/>
<sequence>MTNKTQVTEHLSGCLPIKKIAAMFFPYYCTSRPQIKALHQKINENTNLAQRLSDAGFQATSTWLTPQQIALIFEEWGDPNSYNLKNHTNR</sequence>
<evidence type="ECO:0000313" key="1">
    <source>
        <dbReference type="EMBL" id="MPM58838.1"/>
    </source>
</evidence>